<dbReference type="Pfam" id="PF12399">
    <property type="entry name" value="BCA_ABC_TP_C"/>
    <property type="match status" value="1"/>
</dbReference>
<comment type="caution">
    <text evidence="5">The sequence shown here is derived from an EMBL/GenBank/DDBJ whole genome shotgun (WGS) entry which is preliminary data.</text>
</comment>
<dbReference type="GO" id="GO:0016887">
    <property type="term" value="F:ATP hydrolysis activity"/>
    <property type="evidence" value="ECO:0007669"/>
    <property type="project" value="InterPro"/>
</dbReference>
<dbReference type="InterPro" id="IPR003593">
    <property type="entry name" value="AAA+_ATPase"/>
</dbReference>
<dbReference type="EMBL" id="MFYX01000120">
    <property type="protein sequence ID" value="OGK01739.1"/>
    <property type="molecule type" value="Genomic_DNA"/>
</dbReference>
<proteinExistence type="predicted"/>
<organism evidence="5 6">
    <name type="scientific">Candidatus Raymondbacteria bacterium RIFOXYD12_FULL_49_13</name>
    <dbReference type="NCBI Taxonomy" id="1817890"/>
    <lineage>
        <taxon>Bacteria</taxon>
        <taxon>Raymondiibacteriota</taxon>
    </lineage>
</organism>
<dbReference type="GO" id="GO:0005886">
    <property type="term" value="C:plasma membrane"/>
    <property type="evidence" value="ECO:0007669"/>
    <property type="project" value="TreeGrafter"/>
</dbReference>
<dbReference type="InterPro" id="IPR032823">
    <property type="entry name" value="BCA_ABC_TP_C"/>
</dbReference>
<keyword evidence="2" id="KW-0547">Nucleotide-binding</keyword>
<keyword evidence="3 5" id="KW-0067">ATP-binding</keyword>
<dbReference type="FunFam" id="3.40.50.300:FF:000421">
    <property type="entry name" value="Branched-chain amino acid ABC transporter ATP-binding protein"/>
    <property type="match status" value="1"/>
</dbReference>
<reference evidence="5 6" key="1">
    <citation type="journal article" date="2016" name="Nat. Commun.">
        <title>Thousands of microbial genomes shed light on interconnected biogeochemical processes in an aquifer system.</title>
        <authorList>
            <person name="Anantharaman K."/>
            <person name="Brown C.T."/>
            <person name="Hug L.A."/>
            <person name="Sharon I."/>
            <person name="Castelle C.J."/>
            <person name="Probst A.J."/>
            <person name="Thomas B.C."/>
            <person name="Singh A."/>
            <person name="Wilkins M.J."/>
            <person name="Karaoz U."/>
            <person name="Brodie E.L."/>
            <person name="Williams K.H."/>
            <person name="Hubbard S.S."/>
            <person name="Banfield J.F."/>
        </authorList>
    </citation>
    <scope>NUCLEOTIDE SEQUENCE [LARGE SCALE GENOMIC DNA]</scope>
</reference>
<dbReference type="SMART" id="SM00382">
    <property type="entry name" value="AAA"/>
    <property type="match status" value="1"/>
</dbReference>
<dbReference type="Proteomes" id="UP000179243">
    <property type="component" value="Unassembled WGS sequence"/>
</dbReference>
<dbReference type="GO" id="GO:0005524">
    <property type="term" value="F:ATP binding"/>
    <property type="evidence" value="ECO:0007669"/>
    <property type="project" value="UniProtKB-KW"/>
</dbReference>
<dbReference type="SUPFAM" id="SSF52540">
    <property type="entry name" value="P-loop containing nucleoside triphosphate hydrolases"/>
    <property type="match status" value="1"/>
</dbReference>
<accession>A0A1F7F521</accession>
<evidence type="ECO:0000259" key="4">
    <source>
        <dbReference type="PROSITE" id="PS50893"/>
    </source>
</evidence>
<sequence length="252" mass="27017">MALLEVNNLSKFFGGLKAVSAVSFDVPQGNIKAIIGPNGAGKTTLFNLIAGSIRPDCGSVRFKNSSIFGLPPYRIAQRGILRTFQNIKLFPNLSVLENVMAGMHVKGRAGLAAGMLRLPQARAEEAFISEKAHEMLAFFNIGELAKRNAAHLSFGQQRAVEFARALASGPALLLLDEPAAGLNTQETAQLASQIAHIRGKGVTILIVEHDMSLIMDISDEIVVVSSGQKIAEGKPSDIQRNADVVRVYLGEE</sequence>
<keyword evidence="1" id="KW-0813">Transport</keyword>
<evidence type="ECO:0000313" key="6">
    <source>
        <dbReference type="Proteomes" id="UP000179243"/>
    </source>
</evidence>
<dbReference type="InterPro" id="IPR017871">
    <property type="entry name" value="ABC_transporter-like_CS"/>
</dbReference>
<dbReference type="Pfam" id="PF00005">
    <property type="entry name" value="ABC_tran"/>
    <property type="match status" value="1"/>
</dbReference>
<dbReference type="CDD" id="cd03219">
    <property type="entry name" value="ABC_Mj1267_LivG_branched"/>
    <property type="match status" value="1"/>
</dbReference>
<evidence type="ECO:0000256" key="1">
    <source>
        <dbReference type="ARBA" id="ARBA00022448"/>
    </source>
</evidence>
<dbReference type="InterPro" id="IPR003439">
    <property type="entry name" value="ABC_transporter-like_ATP-bd"/>
</dbReference>
<dbReference type="PROSITE" id="PS00211">
    <property type="entry name" value="ABC_TRANSPORTER_1"/>
    <property type="match status" value="1"/>
</dbReference>
<evidence type="ECO:0000256" key="3">
    <source>
        <dbReference type="ARBA" id="ARBA00022840"/>
    </source>
</evidence>
<dbReference type="PANTHER" id="PTHR45772">
    <property type="entry name" value="CONSERVED COMPONENT OF ABC TRANSPORTER FOR NATURAL AMINO ACIDS-RELATED"/>
    <property type="match status" value="1"/>
</dbReference>
<dbReference type="InterPro" id="IPR027417">
    <property type="entry name" value="P-loop_NTPase"/>
</dbReference>
<dbReference type="InterPro" id="IPR051120">
    <property type="entry name" value="ABC_AA/LPS_Transport"/>
</dbReference>
<protein>
    <submittedName>
        <fullName evidence="5">High-affinity branched-chain amino acid ABC transporter ATP-binding protein LivG</fullName>
    </submittedName>
</protein>
<evidence type="ECO:0000313" key="5">
    <source>
        <dbReference type="EMBL" id="OGK01739.1"/>
    </source>
</evidence>
<dbReference type="Gene3D" id="3.40.50.300">
    <property type="entry name" value="P-loop containing nucleotide triphosphate hydrolases"/>
    <property type="match status" value="1"/>
</dbReference>
<dbReference type="AlphaFoldDB" id="A0A1F7F521"/>
<dbReference type="PROSITE" id="PS50893">
    <property type="entry name" value="ABC_TRANSPORTER_2"/>
    <property type="match status" value="1"/>
</dbReference>
<name>A0A1F7F521_UNCRA</name>
<evidence type="ECO:0000256" key="2">
    <source>
        <dbReference type="ARBA" id="ARBA00022741"/>
    </source>
</evidence>
<gene>
    <name evidence="5" type="primary">livG</name>
    <name evidence="5" type="ORF">A2519_22990</name>
</gene>
<dbReference type="PANTHER" id="PTHR45772:SF9">
    <property type="entry name" value="CONSERVED COMPONENT OF ABC TRANSPORTER FOR NATURAL AMINO ACIDS"/>
    <property type="match status" value="1"/>
</dbReference>
<feature type="domain" description="ABC transporter" evidence="4">
    <location>
        <begin position="4"/>
        <end position="251"/>
    </location>
</feature>